<dbReference type="Proteomes" id="UP000805614">
    <property type="component" value="Unassembled WGS sequence"/>
</dbReference>
<accession>A0ABR7M123</accession>
<evidence type="ECO:0000256" key="1">
    <source>
        <dbReference type="SAM" id="Phobius"/>
    </source>
</evidence>
<gene>
    <name evidence="2" type="ORF">HKK74_35845</name>
</gene>
<dbReference type="InterPro" id="IPR021449">
    <property type="entry name" value="DUF3099"/>
</dbReference>
<reference evidence="2 3" key="1">
    <citation type="submission" date="2020-06" db="EMBL/GenBank/DDBJ databases">
        <title>Actinomadura xiongansis sp. nov., isolated from soil of Baiyangdian.</title>
        <authorList>
            <person name="Zhang X."/>
        </authorList>
    </citation>
    <scope>NUCLEOTIDE SEQUENCE [LARGE SCALE GENOMIC DNA]</scope>
    <source>
        <strain evidence="2 3">HBUM206468</strain>
    </source>
</reference>
<comment type="caution">
    <text evidence="2">The sequence shown here is derived from an EMBL/GenBank/DDBJ whole genome shotgun (WGS) entry which is preliminary data.</text>
</comment>
<sequence>MTPTPTYGGTVRRRRRIYLIMMGTCVTLFVLAWAVVRFYSTGAAVVMSMVALVIPPFAAIVANRSDDRGDRGDRGDRPE</sequence>
<keyword evidence="1" id="KW-0472">Membrane</keyword>
<dbReference type="Pfam" id="PF11298">
    <property type="entry name" value="DUF3099"/>
    <property type="match status" value="1"/>
</dbReference>
<keyword evidence="3" id="KW-1185">Reference proteome</keyword>
<keyword evidence="1" id="KW-1133">Transmembrane helix</keyword>
<dbReference type="EMBL" id="JABVEC010000049">
    <property type="protein sequence ID" value="MBC6470825.1"/>
    <property type="molecule type" value="Genomic_DNA"/>
</dbReference>
<evidence type="ECO:0000313" key="3">
    <source>
        <dbReference type="Proteomes" id="UP000805614"/>
    </source>
</evidence>
<name>A0ABR7M123_9ACTN</name>
<proteinExistence type="predicted"/>
<feature type="transmembrane region" description="Helical" evidence="1">
    <location>
        <begin position="42"/>
        <end position="62"/>
    </location>
</feature>
<feature type="transmembrane region" description="Helical" evidence="1">
    <location>
        <begin position="17"/>
        <end position="36"/>
    </location>
</feature>
<protein>
    <submittedName>
        <fullName evidence="2">DUF3099 domain-containing protein</fullName>
    </submittedName>
</protein>
<keyword evidence="1" id="KW-0812">Transmembrane</keyword>
<organism evidence="2 3">
    <name type="scientific">Actinomadura alba</name>
    <dbReference type="NCBI Taxonomy" id="406431"/>
    <lineage>
        <taxon>Bacteria</taxon>
        <taxon>Bacillati</taxon>
        <taxon>Actinomycetota</taxon>
        <taxon>Actinomycetes</taxon>
        <taxon>Streptosporangiales</taxon>
        <taxon>Thermomonosporaceae</taxon>
        <taxon>Actinomadura</taxon>
    </lineage>
</organism>
<evidence type="ECO:0000313" key="2">
    <source>
        <dbReference type="EMBL" id="MBC6470825.1"/>
    </source>
</evidence>